<comment type="similarity">
    <text evidence="2">Belongs to the anion exchanger (TC 2.A.31) family.</text>
</comment>
<reference evidence="18" key="1">
    <citation type="submission" date="2019-09" db="EMBL/GenBank/DDBJ databases">
        <title>Bird 10,000 Genomes (B10K) Project - Family phase.</title>
        <authorList>
            <person name="Zhang G."/>
        </authorList>
    </citation>
    <scope>NUCLEOTIDE SEQUENCE</scope>
    <source>
        <strain evidence="18">B10K-DU-002-52</strain>
        <tissue evidence="18">Muscle</tissue>
    </source>
</reference>
<evidence type="ECO:0000256" key="1">
    <source>
        <dbReference type="ARBA" id="ARBA00004554"/>
    </source>
</evidence>
<keyword evidence="19" id="KW-1185">Reference proteome</keyword>
<feature type="transmembrane region" description="Helical" evidence="16">
    <location>
        <begin position="721"/>
        <end position="740"/>
    </location>
</feature>
<evidence type="ECO:0000256" key="7">
    <source>
        <dbReference type="ARBA" id="ARBA00022692"/>
    </source>
</evidence>
<evidence type="ECO:0000256" key="15">
    <source>
        <dbReference type="ARBA" id="ARBA00078657"/>
    </source>
</evidence>
<dbReference type="GO" id="GO:0016323">
    <property type="term" value="C:basolateral plasma membrane"/>
    <property type="evidence" value="ECO:0007669"/>
    <property type="project" value="UniProtKB-SubCell"/>
</dbReference>
<evidence type="ECO:0000256" key="4">
    <source>
        <dbReference type="ARBA" id="ARBA00022448"/>
    </source>
</evidence>
<evidence type="ECO:0000256" key="5">
    <source>
        <dbReference type="ARBA" id="ARBA00022475"/>
    </source>
</evidence>
<feature type="transmembrane region" description="Helical" evidence="16">
    <location>
        <begin position="439"/>
        <end position="457"/>
    </location>
</feature>
<dbReference type="InterPro" id="IPR011531">
    <property type="entry name" value="HCO3_transpt-like_TM_dom"/>
</dbReference>
<dbReference type="PANTHER" id="PTHR11453:SF127">
    <property type="entry name" value="SOLUTE CARRIER FAMILY 4 MEMBER 11"/>
    <property type="match status" value="1"/>
</dbReference>
<dbReference type="Gene3D" id="3.40.930.10">
    <property type="entry name" value="Mannitol-specific EII, Chain A"/>
    <property type="match status" value="1"/>
</dbReference>
<feature type="transmembrane region" description="Helical" evidence="16">
    <location>
        <begin position="512"/>
        <end position="533"/>
    </location>
</feature>
<dbReference type="AlphaFoldDB" id="A0A852F8U2"/>
<keyword evidence="6" id="KW-0039">Anion exchange</keyword>
<evidence type="ECO:0000256" key="8">
    <source>
        <dbReference type="ARBA" id="ARBA00022847"/>
    </source>
</evidence>
<keyword evidence="7 16" id="KW-0812">Transmembrane</keyword>
<feature type="non-terminal residue" evidence="18">
    <location>
        <position position="1"/>
    </location>
</feature>
<feature type="transmembrane region" description="Helical" evidence="16">
    <location>
        <begin position="364"/>
        <end position="385"/>
    </location>
</feature>
<dbReference type="PANTHER" id="PTHR11453">
    <property type="entry name" value="ANION EXCHANGE PROTEIN"/>
    <property type="match status" value="1"/>
</dbReference>
<keyword evidence="5" id="KW-1003">Cell membrane</keyword>
<keyword evidence="12" id="KW-0325">Glycoprotein</keyword>
<dbReference type="InterPro" id="IPR016152">
    <property type="entry name" value="PTrfase/Anion_transptr"/>
</dbReference>
<dbReference type="FunFam" id="3.40.930.10:FF:000013">
    <property type="entry name" value="Solute carrier family 4 member 11"/>
    <property type="match status" value="1"/>
</dbReference>
<dbReference type="GO" id="GO:0042044">
    <property type="term" value="P:fluid transport"/>
    <property type="evidence" value="ECO:0007669"/>
    <property type="project" value="UniProtKB-ARBA"/>
</dbReference>
<evidence type="ECO:0000256" key="2">
    <source>
        <dbReference type="ARBA" id="ARBA00010993"/>
    </source>
</evidence>
<dbReference type="Proteomes" id="UP000629713">
    <property type="component" value="Unassembled WGS sequence"/>
</dbReference>
<evidence type="ECO:0000256" key="10">
    <source>
        <dbReference type="ARBA" id="ARBA00023065"/>
    </source>
</evidence>
<dbReference type="GO" id="GO:0015293">
    <property type="term" value="F:symporter activity"/>
    <property type="evidence" value="ECO:0007669"/>
    <property type="project" value="UniProtKB-KW"/>
</dbReference>
<dbReference type="Gene3D" id="1.10.287.570">
    <property type="entry name" value="Helical hairpin bin"/>
    <property type="match status" value="1"/>
</dbReference>
<keyword evidence="8" id="KW-0769">Symport</keyword>
<feature type="transmembrane region" description="Helical" evidence="16">
    <location>
        <begin position="405"/>
        <end position="427"/>
    </location>
</feature>
<evidence type="ECO:0000256" key="12">
    <source>
        <dbReference type="ARBA" id="ARBA00023180"/>
    </source>
</evidence>
<feature type="transmembrane region" description="Helical" evidence="16">
    <location>
        <begin position="586"/>
        <end position="612"/>
    </location>
</feature>
<dbReference type="SUPFAM" id="SSF55804">
    <property type="entry name" value="Phoshotransferase/anion transport protein"/>
    <property type="match status" value="1"/>
</dbReference>
<sequence length="807" mass="90495">SGYLKCDTDDAKEEGTSEELFDGVNSTIVSGDSIRFFVNVNLEAPPSATAESEGAGCVLLHTSRKYLKLKNFEEEVRAQRDLDGFLARASIILDETATSLDDVLREMLKHFAEDPENMEPSCNFEKIMNTLFTDSGTPREGNVHLLSDTIQGVTATVTGVQYQQSWLCIICTIKSLQRRHVCISRLERPQNWGENSCEVRFVILVLAPPKMKSTKTATEVGRTFATMFSDITFRQKLLETKTEEEFKEALVHQRHLLTVANQRPSGMKDGHKLHALPSFLQLHDFLNIGKGISDDIARRFPVYALDFTDGIIGNNKAIGKYITTMIFLYFACLLPSIAFGSLNDENTRGAIDVRKTIFGQCIGGLLYALFSGQPLVVLLTTAPLALYINVIQGICDDYNLDFSAFYAWIGLWNSFFLVIYSLFNFSLLMKLFKRSTEEIIALFISITFVLDAIKGIVKVFKKYYHHHGHTEDGKARADAIPGLGINTTFLMNSSVSENHTCTHDGHYGRETAVLSLMLMLGTLWLGHTLYQFKKSPYLHARVREILSDCALPISVLTFSVVGSFIFKEIEMSKFNYNASDSLFVLAPVQSLSIGSVMSAMGLGFLLSMLFFIEQNIVASLANAPENRLVKGTAYHWDLLLVALINTGLSVFGLPWIHAAFPHSPMHVRALAYVEERVESGHIYETIVSVKETRLTSLVANFLVGLSLLLLPFPLQWIPKPVLFGLFLYIALTSIDGNQLFERVALLLKEQTAYPPTHYIRRVPQRKIHYFTGLQVLQLLILCGFGMSPLPYMKMIFPLIMIGMIPIR</sequence>
<dbReference type="Pfam" id="PF00955">
    <property type="entry name" value="HCO3_cotransp"/>
    <property type="match status" value="1"/>
</dbReference>
<gene>
    <name evidence="18" type="primary">Slc4a11</name>
    <name evidence="18" type="ORF">PEUTAE_R02625</name>
</gene>
<dbReference type="InterPro" id="IPR003020">
    <property type="entry name" value="HCO3_transpt_euk"/>
</dbReference>
<evidence type="ECO:0000256" key="13">
    <source>
        <dbReference type="ARBA" id="ARBA00052481"/>
    </source>
</evidence>
<feature type="domain" description="Bicarbonate transporter-like transmembrane" evidence="17">
    <location>
        <begin position="290"/>
        <end position="807"/>
    </location>
</feature>
<dbReference type="GO" id="GO:0050801">
    <property type="term" value="P:monoatomic ion homeostasis"/>
    <property type="evidence" value="ECO:0007669"/>
    <property type="project" value="UniProtKB-ARBA"/>
</dbReference>
<comment type="subcellular location">
    <subcellularLocation>
        <location evidence="1">Basolateral cell membrane</location>
        <topology evidence="1">Multi-pass membrane protein</topology>
    </subcellularLocation>
</comment>
<keyword evidence="10" id="KW-0406">Ion transport</keyword>
<feature type="transmembrane region" description="Helical" evidence="16">
    <location>
        <begin position="767"/>
        <end position="786"/>
    </location>
</feature>
<keyword evidence="4" id="KW-0813">Transport</keyword>
<protein>
    <recommendedName>
        <fullName evidence="14">Solute carrier family 4 member 11</fullName>
    </recommendedName>
    <alternativeName>
        <fullName evidence="15">Sodium borate cotransporter 1</fullName>
    </alternativeName>
</protein>
<accession>A0A852F8U2</accession>
<feature type="non-terminal residue" evidence="18">
    <location>
        <position position="807"/>
    </location>
</feature>
<keyword evidence="9 16" id="KW-1133">Transmembrane helix</keyword>
<evidence type="ECO:0000259" key="17">
    <source>
        <dbReference type="Pfam" id="PF00955"/>
    </source>
</evidence>
<comment type="caution">
    <text evidence="18">The sequence shown here is derived from an EMBL/GenBank/DDBJ whole genome shotgun (WGS) entry which is preliminary data.</text>
</comment>
<keyword evidence="11 16" id="KW-0472">Membrane</keyword>
<evidence type="ECO:0000256" key="3">
    <source>
        <dbReference type="ARBA" id="ARBA00011738"/>
    </source>
</evidence>
<dbReference type="GO" id="GO:0006820">
    <property type="term" value="P:monoatomic anion transport"/>
    <property type="evidence" value="ECO:0007669"/>
    <property type="project" value="InterPro"/>
</dbReference>
<dbReference type="FunFam" id="1.10.287.570:FF:000002">
    <property type="entry name" value="Solute carrier family 4 member 11"/>
    <property type="match status" value="1"/>
</dbReference>
<evidence type="ECO:0000256" key="14">
    <source>
        <dbReference type="ARBA" id="ARBA00071259"/>
    </source>
</evidence>
<evidence type="ECO:0000256" key="9">
    <source>
        <dbReference type="ARBA" id="ARBA00022989"/>
    </source>
</evidence>
<feature type="transmembrane region" description="Helical" evidence="16">
    <location>
        <begin position="633"/>
        <end position="656"/>
    </location>
</feature>
<dbReference type="PRINTS" id="PR01231">
    <property type="entry name" value="HCO3TRNSPORT"/>
</dbReference>
<comment type="catalytic activity">
    <reaction evidence="13">
        <text>tetrahydroxoborate(in) + 2 Na(+)(in) = tetrahydroxoborate(out) + 2 Na(+)(out)</text>
        <dbReference type="Rhea" id="RHEA:66816"/>
        <dbReference type="ChEBI" id="CHEBI:29101"/>
        <dbReference type="ChEBI" id="CHEBI:41132"/>
    </reaction>
    <physiologicalReaction direction="left-to-right" evidence="13">
        <dbReference type="Rhea" id="RHEA:66817"/>
    </physiologicalReaction>
</comment>
<feature type="transmembrane region" description="Helical" evidence="16">
    <location>
        <begin position="545"/>
        <end position="566"/>
    </location>
</feature>
<name>A0A852F8U2_PEUTA</name>
<evidence type="ECO:0000256" key="11">
    <source>
        <dbReference type="ARBA" id="ARBA00023136"/>
    </source>
</evidence>
<evidence type="ECO:0000313" key="18">
    <source>
        <dbReference type="EMBL" id="NXQ15165.1"/>
    </source>
</evidence>
<dbReference type="EMBL" id="WBNO01014269">
    <property type="protein sequence ID" value="NXQ15165.1"/>
    <property type="molecule type" value="Genomic_DNA"/>
</dbReference>
<organism evidence="18 19">
    <name type="scientific">Peucedramus taeniatus</name>
    <name type="common">Olive warbler</name>
    <dbReference type="NCBI Taxonomy" id="135441"/>
    <lineage>
        <taxon>Eukaryota</taxon>
        <taxon>Metazoa</taxon>
        <taxon>Chordata</taxon>
        <taxon>Craniata</taxon>
        <taxon>Vertebrata</taxon>
        <taxon>Euteleostomi</taxon>
        <taxon>Archelosauria</taxon>
        <taxon>Archosauria</taxon>
        <taxon>Dinosauria</taxon>
        <taxon>Saurischia</taxon>
        <taxon>Theropoda</taxon>
        <taxon>Coelurosauria</taxon>
        <taxon>Aves</taxon>
        <taxon>Neognathae</taxon>
        <taxon>Neoaves</taxon>
        <taxon>Telluraves</taxon>
        <taxon>Australaves</taxon>
        <taxon>Passeriformes</taxon>
        <taxon>Passeroidea</taxon>
        <taxon>Fringillidae</taxon>
        <taxon>Peucedraminae</taxon>
        <taxon>Peucedramus</taxon>
    </lineage>
</organism>
<evidence type="ECO:0000256" key="16">
    <source>
        <dbReference type="SAM" id="Phobius"/>
    </source>
</evidence>
<dbReference type="GO" id="GO:0005452">
    <property type="term" value="F:solute:inorganic anion antiporter activity"/>
    <property type="evidence" value="ECO:0007669"/>
    <property type="project" value="InterPro"/>
</dbReference>
<proteinExistence type="inferred from homology"/>
<feature type="transmembrane region" description="Helical" evidence="16">
    <location>
        <begin position="321"/>
        <end position="343"/>
    </location>
</feature>
<comment type="subunit">
    <text evidence="3">Homodimer.</text>
</comment>
<evidence type="ECO:0000256" key="6">
    <source>
        <dbReference type="ARBA" id="ARBA00022681"/>
    </source>
</evidence>
<evidence type="ECO:0000313" key="19">
    <source>
        <dbReference type="Proteomes" id="UP000629713"/>
    </source>
</evidence>